<sequence length="211" mass="23186">MAMSLFRKEAISHQSERLTGPITLAQPLSIKLTALILVSVAIAIITFLFTAEYSRKETVRGFLMPNKGMIKSFATQGGTIDSLLVNEGDVVEKGQALATLIIHQNNADGLSLSSKLQKQLTSQLTLLDEEITQYQTIQIKESQNLASKAIALKSEQVALENQLTLANETLSLLVAQQKDAEKLHNNGVISKFEKENQQQVLLEAKQAKQPD</sequence>
<dbReference type="Gene3D" id="2.40.50.100">
    <property type="match status" value="1"/>
</dbReference>
<comment type="caution">
    <text evidence="2">The sequence shown here is derived from an EMBL/GenBank/DDBJ whole genome shotgun (WGS) entry which is preliminary data.</text>
</comment>
<name>A4C772_9GAMM</name>
<reference evidence="2 3" key="1">
    <citation type="submission" date="2006-02" db="EMBL/GenBank/DDBJ databases">
        <authorList>
            <person name="Moran M.A."/>
            <person name="Kjelleberg S."/>
            <person name="Egan S."/>
            <person name="Saunders N."/>
            <person name="Thomas T."/>
            <person name="Ferriera S."/>
            <person name="Johnson J."/>
            <person name="Kravitz S."/>
            <person name="Halpern A."/>
            <person name="Remington K."/>
            <person name="Beeson K."/>
            <person name="Tran B."/>
            <person name="Rogers Y.-H."/>
            <person name="Friedman R."/>
            <person name="Venter J.C."/>
        </authorList>
    </citation>
    <scope>NUCLEOTIDE SEQUENCE [LARGE SCALE GENOMIC DNA]</scope>
    <source>
        <strain evidence="2 3">D2</strain>
    </source>
</reference>
<dbReference type="PANTHER" id="PTHR30386:SF28">
    <property type="entry name" value="EXPORTED PROTEIN"/>
    <property type="match status" value="1"/>
</dbReference>
<dbReference type="EMBL" id="AAOH01000002">
    <property type="protein sequence ID" value="EAR29826.1"/>
    <property type="molecule type" value="Genomic_DNA"/>
</dbReference>
<dbReference type="PANTHER" id="PTHR30386">
    <property type="entry name" value="MEMBRANE FUSION SUBUNIT OF EMRAB-TOLC MULTIDRUG EFFLUX PUMP"/>
    <property type="match status" value="1"/>
</dbReference>
<accession>A4C772</accession>
<keyword evidence="1" id="KW-0812">Transmembrane</keyword>
<keyword evidence="3" id="KW-1185">Reference proteome</keyword>
<gene>
    <name evidence="2" type="ORF">PTD2_13439</name>
</gene>
<evidence type="ECO:0000313" key="2">
    <source>
        <dbReference type="EMBL" id="EAR29826.1"/>
    </source>
</evidence>
<dbReference type="STRING" id="87626.PTD2_13439"/>
<evidence type="ECO:0000313" key="3">
    <source>
        <dbReference type="Proteomes" id="UP000006201"/>
    </source>
</evidence>
<evidence type="ECO:0000256" key="1">
    <source>
        <dbReference type="SAM" id="Phobius"/>
    </source>
</evidence>
<dbReference type="AlphaFoldDB" id="A4C772"/>
<protein>
    <submittedName>
        <fullName evidence="2">Putative toxin secretion protein</fullName>
    </submittedName>
</protein>
<proteinExistence type="predicted"/>
<dbReference type="HOGENOM" id="CLU_1304034_0_0_6"/>
<dbReference type="InterPro" id="IPR050739">
    <property type="entry name" value="MFP"/>
</dbReference>
<feature type="transmembrane region" description="Helical" evidence="1">
    <location>
        <begin position="28"/>
        <end position="50"/>
    </location>
</feature>
<keyword evidence="1" id="KW-0472">Membrane</keyword>
<organism evidence="2 3">
    <name type="scientific">Pseudoalteromonas tunicata D2</name>
    <dbReference type="NCBI Taxonomy" id="87626"/>
    <lineage>
        <taxon>Bacteria</taxon>
        <taxon>Pseudomonadati</taxon>
        <taxon>Pseudomonadota</taxon>
        <taxon>Gammaproteobacteria</taxon>
        <taxon>Alteromonadales</taxon>
        <taxon>Pseudoalteromonadaceae</taxon>
        <taxon>Pseudoalteromonas</taxon>
    </lineage>
</organism>
<dbReference type="Proteomes" id="UP000006201">
    <property type="component" value="Unassembled WGS sequence"/>
</dbReference>
<keyword evidence="1" id="KW-1133">Transmembrane helix</keyword>
<dbReference type="eggNOG" id="COG0845">
    <property type="taxonomic scope" value="Bacteria"/>
</dbReference>